<dbReference type="InterPro" id="IPR039471">
    <property type="entry name" value="CXorf65-like"/>
</dbReference>
<dbReference type="AlphaFoldDB" id="A0AA88SJH6"/>
<accession>A0AA88SJH6</accession>
<feature type="region of interest" description="Disordered" evidence="1">
    <location>
        <begin position="155"/>
        <end position="181"/>
    </location>
</feature>
<dbReference type="PANTHER" id="PTHR33887:SF4">
    <property type="entry name" value="AB2-183"/>
    <property type="match status" value="1"/>
</dbReference>
<evidence type="ECO:0000313" key="2">
    <source>
        <dbReference type="EMBL" id="KAK2838726.1"/>
    </source>
</evidence>
<dbReference type="Proteomes" id="UP001187315">
    <property type="component" value="Unassembled WGS sequence"/>
</dbReference>
<dbReference type="Pfam" id="PF15874">
    <property type="entry name" value="Il2rg"/>
    <property type="match status" value="1"/>
</dbReference>
<protein>
    <submittedName>
        <fullName evidence="2">Uncharacterized protein</fullName>
    </submittedName>
</protein>
<proteinExistence type="predicted"/>
<dbReference type="EMBL" id="JAVHJS010000013">
    <property type="protein sequence ID" value="KAK2838726.1"/>
    <property type="molecule type" value="Genomic_DNA"/>
</dbReference>
<name>A0AA88SJH6_TACVA</name>
<reference evidence="2" key="1">
    <citation type="submission" date="2023-08" db="EMBL/GenBank/DDBJ databases">
        <title>Pelteobagrus vachellii genome.</title>
        <authorList>
            <person name="Liu H."/>
        </authorList>
    </citation>
    <scope>NUCLEOTIDE SEQUENCE</scope>
    <source>
        <strain evidence="2">PRFRI_2022a</strain>
        <tissue evidence="2">Muscle</tissue>
    </source>
</reference>
<evidence type="ECO:0000256" key="1">
    <source>
        <dbReference type="SAM" id="MobiDB-lite"/>
    </source>
</evidence>
<evidence type="ECO:0000313" key="3">
    <source>
        <dbReference type="Proteomes" id="UP001187315"/>
    </source>
</evidence>
<gene>
    <name evidence="2" type="ORF">Q7C36_013540</name>
</gene>
<sequence length="181" mass="20782">MPRVFHIAVFFTVSIVTVTVHNKDKLTCRHWVPAFYCIITMTFVYIKHREDERFLVNTDCSIICLLQHLRSKLGINESELVDLCDETGALLFMFRHLQDYASQILSPRKAYILCTIRQSSAGAYISITPHVANPDVALQGMLENQLGNLEQTRRKPHALEGQKTSVQTKKQPFRPQNPVNR</sequence>
<keyword evidence="3" id="KW-1185">Reference proteome</keyword>
<organism evidence="2 3">
    <name type="scientific">Tachysurus vachellii</name>
    <name type="common">Darkbarbel catfish</name>
    <name type="synonym">Pelteobagrus vachellii</name>
    <dbReference type="NCBI Taxonomy" id="175792"/>
    <lineage>
        <taxon>Eukaryota</taxon>
        <taxon>Metazoa</taxon>
        <taxon>Chordata</taxon>
        <taxon>Craniata</taxon>
        <taxon>Vertebrata</taxon>
        <taxon>Euteleostomi</taxon>
        <taxon>Actinopterygii</taxon>
        <taxon>Neopterygii</taxon>
        <taxon>Teleostei</taxon>
        <taxon>Ostariophysi</taxon>
        <taxon>Siluriformes</taxon>
        <taxon>Bagridae</taxon>
        <taxon>Tachysurus</taxon>
    </lineage>
</organism>
<comment type="caution">
    <text evidence="2">The sequence shown here is derived from an EMBL/GenBank/DDBJ whole genome shotgun (WGS) entry which is preliminary data.</text>
</comment>
<dbReference type="PANTHER" id="PTHR33887">
    <property type="entry name" value="PB1 DOMAIN-CONTAINING PROTEIN"/>
    <property type="match status" value="1"/>
</dbReference>